<evidence type="ECO:0000256" key="9">
    <source>
        <dbReference type="SAM" id="MobiDB-lite"/>
    </source>
</evidence>
<evidence type="ECO:0000256" key="5">
    <source>
        <dbReference type="ARBA" id="ARBA00023136"/>
    </source>
</evidence>
<feature type="transmembrane region" description="Helical" evidence="10">
    <location>
        <begin position="144"/>
        <end position="164"/>
    </location>
</feature>
<sequence length="287" mass="30045">MVSPVTVVKSCGPRLVPFFKTTCIYFVLWLPASSASWFSTLIKCLPILCLCAFVAAHGMSLRAAVHSYARRILAGLVFSALGDACLVWEAFGYFEPGMLMFGTAHAFYLAAFGIQPLRARLGLVLGASGAAIYGLMFPCLPPGPMPALLAAYFSLIVAMMWRAAARVGRPWTWNRMCACVGAALFVASDLALAVDKFCTRLAAAPAFVMSTYYLAQMCIALSVVDCRDDDAAAAAAAVAADKRGGAVEGGAVEGGADSAPPSPCRRVGEDGSGARGGVHQRAALSAR</sequence>
<keyword evidence="3 10" id="KW-0812">Transmembrane</keyword>
<accession>A0AAJ7WXU6</accession>
<evidence type="ECO:0000256" key="3">
    <source>
        <dbReference type="ARBA" id="ARBA00022692"/>
    </source>
</evidence>
<evidence type="ECO:0000313" key="11">
    <source>
        <dbReference type="Proteomes" id="UP001318040"/>
    </source>
</evidence>
<evidence type="ECO:0000313" key="12">
    <source>
        <dbReference type="RefSeq" id="XP_032813772.1"/>
    </source>
</evidence>
<feature type="transmembrane region" description="Helical" evidence="10">
    <location>
        <begin position="97"/>
        <end position="114"/>
    </location>
</feature>
<keyword evidence="4 10" id="KW-1133">Transmembrane helix</keyword>
<feature type="transmembrane region" description="Helical" evidence="10">
    <location>
        <begin position="35"/>
        <end position="56"/>
    </location>
</feature>
<evidence type="ECO:0000256" key="10">
    <source>
        <dbReference type="SAM" id="Phobius"/>
    </source>
</evidence>
<comment type="catalytic activity">
    <reaction evidence="7">
        <text>a 1-O-(1Z-alkenyl)-sn-glycero-3-phosphoethanolamine + H2O = a 2,3-saturated aldehyde + sn-glycero-3-phosphoethanolamine</text>
        <dbReference type="Rhea" id="RHEA:16905"/>
        <dbReference type="ChEBI" id="CHEBI:15377"/>
        <dbReference type="ChEBI" id="CHEBI:73359"/>
        <dbReference type="ChEBI" id="CHEBI:77288"/>
        <dbReference type="ChEBI" id="CHEBI:143890"/>
        <dbReference type="EC" id="3.3.2.2"/>
    </reaction>
</comment>
<organism evidence="11 12">
    <name type="scientific">Petromyzon marinus</name>
    <name type="common">Sea lamprey</name>
    <dbReference type="NCBI Taxonomy" id="7757"/>
    <lineage>
        <taxon>Eukaryota</taxon>
        <taxon>Metazoa</taxon>
        <taxon>Chordata</taxon>
        <taxon>Craniata</taxon>
        <taxon>Vertebrata</taxon>
        <taxon>Cyclostomata</taxon>
        <taxon>Hyperoartia</taxon>
        <taxon>Petromyzontiformes</taxon>
        <taxon>Petromyzontidae</taxon>
        <taxon>Petromyzon</taxon>
    </lineage>
</organism>
<name>A0AAJ7WXU6_PETMA</name>
<dbReference type="Pfam" id="PF07947">
    <property type="entry name" value="YhhN"/>
    <property type="match status" value="1"/>
</dbReference>
<gene>
    <name evidence="12" type="primary">TMEM86A</name>
</gene>
<comment type="similarity">
    <text evidence="2">Belongs to the TMEM86 family.</text>
</comment>
<dbReference type="KEGG" id="pmrn:116944318"/>
<dbReference type="EC" id="3.3.2.2" evidence="6"/>
<keyword evidence="5 10" id="KW-0472">Membrane</keyword>
<feature type="transmembrane region" description="Helical" evidence="10">
    <location>
        <begin position="121"/>
        <end position="138"/>
    </location>
</feature>
<dbReference type="CTD" id="144110"/>
<proteinExistence type="inferred from homology"/>
<evidence type="ECO:0000256" key="7">
    <source>
        <dbReference type="ARBA" id="ARBA00049458"/>
    </source>
</evidence>
<dbReference type="PANTHER" id="PTHR31885:SF6">
    <property type="entry name" value="GH04784P"/>
    <property type="match status" value="1"/>
</dbReference>
<dbReference type="RefSeq" id="XP_032813772.1">
    <property type="nucleotide sequence ID" value="XM_032957881.1"/>
</dbReference>
<dbReference type="GO" id="GO:0016020">
    <property type="term" value="C:membrane"/>
    <property type="evidence" value="ECO:0007669"/>
    <property type="project" value="UniProtKB-SubCell"/>
</dbReference>
<comment type="subcellular location">
    <subcellularLocation>
        <location evidence="1">Membrane</location>
        <topology evidence="1">Multi-pass membrane protein</topology>
    </subcellularLocation>
</comment>
<evidence type="ECO:0000256" key="8">
    <source>
        <dbReference type="ARBA" id="ARBA00049560"/>
    </source>
</evidence>
<feature type="transmembrane region" description="Helical" evidence="10">
    <location>
        <begin position="176"/>
        <end position="194"/>
    </location>
</feature>
<comment type="catalytic activity">
    <reaction evidence="8">
        <text>a 1-O-(1Z-alkenyl)-sn-glycero-3-phosphocholine + H2O = a 2,3-saturated aldehyde + sn-glycerol 3-phosphocholine</text>
        <dbReference type="Rhea" id="RHEA:22544"/>
        <dbReference type="ChEBI" id="CHEBI:15377"/>
        <dbReference type="ChEBI" id="CHEBI:16870"/>
        <dbReference type="ChEBI" id="CHEBI:73359"/>
        <dbReference type="ChEBI" id="CHEBI:77287"/>
        <dbReference type="EC" id="3.3.2.2"/>
    </reaction>
</comment>
<dbReference type="PANTHER" id="PTHR31885">
    <property type="entry name" value="GH04784P"/>
    <property type="match status" value="1"/>
</dbReference>
<feature type="region of interest" description="Disordered" evidence="9">
    <location>
        <begin position="243"/>
        <end position="287"/>
    </location>
</feature>
<evidence type="ECO:0000256" key="1">
    <source>
        <dbReference type="ARBA" id="ARBA00004141"/>
    </source>
</evidence>
<dbReference type="GO" id="GO:0047408">
    <property type="term" value="F:alkenylglycerophosphocholine hydrolase activity"/>
    <property type="evidence" value="ECO:0007669"/>
    <property type="project" value="UniProtKB-EC"/>
</dbReference>
<dbReference type="AlphaFoldDB" id="A0AAJ7WXU6"/>
<reference evidence="12" key="1">
    <citation type="submission" date="2025-08" db="UniProtKB">
        <authorList>
            <consortium name="RefSeq"/>
        </authorList>
    </citation>
    <scope>IDENTIFICATION</scope>
    <source>
        <tissue evidence="12">Sperm</tissue>
    </source>
</reference>
<protein>
    <recommendedName>
        <fullName evidence="6">lysoplasmalogenase</fullName>
        <ecNumber evidence="6">3.3.2.2</ecNumber>
    </recommendedName>
</protein>
<evidence type="ECO:0000256" key="6">
    <source>
        <dbReference type="ARBA" id="ARBA00035673"/>
    </source>
</evidence>
<evidence type="ECO:0000256" key="2">
    <source>
        <dbReference type="ARBA" id="ARBA00007375"/>
    </source>
</evidence>
<keyword evidence="11" id="KW-1185">Reference proteome</keyword>
<feature type="transmembrane region" description="Helical" evidence="10">
    <location>
        <begin position="68"/>
        <end position="91"/>
    </location>
</feature>
<dbReference type="Proteomes" id="UP001318040">
    <property type="component" value="Chromosome 21"/>
</dbReference>
<dbReference type="InterPro" id="IPR012506">
    <property type="entry name" value="TMEM86B-like"/>
</dbReference>
<evidence type="ECO:0000256" key="4">
    <source>
        <dbReference type="ARBA" id="ARBA00022989"/>
    </source>
</evidence>